<evidence type="ECO:0000256" key="5">
    <source>
        <dbReference type="ARBA" id="ARBA00023136"/>
    </source>
</evidence>
<evidence type="ECO:0000256" key="1">
    <source>
        <dbReference type="ARBA" id="ARBA00004651"/>
    </source>
</evidence>
<feature type="transmembrane region" description="Helical" evidence="6">
    <location>
        <begin position="389"/>
        <end position="407"/>
    </location>
</feature>
<feature type="transmembrane region" description="Helical" evidence="6">
    <location>
        <begin position="91"/>
        <end position="111"/>
    </location>
</feature>
<proteinExistence type="predicted"/>
<dbReference type="AlphaFoldDB" id="A0A8J6LH08"/>
<reference evidence="7" key="2">
    <citation type="submission" date="2021-08" db="EMBL/GenBank/DDBJ databases">
        <authorList>
            <person name="Eriksson T."/>
        </authorList>
    </citation>
    <scope>NUCLEOTIDE SEQUENCE</scope>
    <source>
        <strain evidence="7">Stoneville</strain>
        <tissue evidence="7">Whole head</tissue>
    </source>
</reference>
<feature type="transmembrane region" description="Helical" evidence="6">
    <location>
        <begin position="533"/>
        <end position="552"/>
    </location>
</feature>
<dbReference type="GO" id="GO:0050909">
    <property type="term" value="P:sensory perception of taste"/>
    <property type="evidence" value="ECO:0007669"/>
    <property type="project" value="InterPro"/>
</dbReference>
<feature type="transmembrane region" description="Helical" evidence="6">
    <location>
        <begin position="200"/>
        <end position="219"/>
    </location>
</feature>
<feature type="transmembrane region" description="Helical" evidence="6">
    <location>
        <begin position="850"/>
        <end position="868"/>
    </location>
</feature>
<name>A0A8J6LH08_TENMO</name>
<keyword evidence="3 6" id="KW-0812">Transmembrane</keyword>
<evidence type="ECO:0000256" key="6">
    <source>
        <dbReference type="SAM" id="Phobius"/>
    </source>
</evidence>
<accession>A0A8J6LH08</accession>
<feature type="transmembrane region" description="Helical" evidence="6">
    <location>
        <begin position="788"/>
        <end position="813"/>
    </location>
</feature>
<evidence type="ECO:0000256" key="4">
    <source>
        <dbReference type="ARBA" id="ARBA00022989"/>
    </source>
</evidence>
<feature type="transmembrane region" description="Helical" evidence="6">
    <location>
        <begin position="586"/>
        <end position="603"/>
    </location>
</feature>
<feature type="transmembrane region" description="Helical" evidence="6">
    <location>
        <begin position="123"/>
        <end position="142"/>
    </location>
</feature>
<comment type="subcellular location">
    <subcellularLocation>
        <location evidence="1">Cell membrane</location>
        <topology evidence="1">Multi-pass membrane protein</topology>
    </subcellularLocation>
</comment>
<dbReference type="Proteomes" id="UP000719412">
    <property type="component" value="Unassembled WGS sequence"/>
</dbReference>
<sequence>MCLKIISGSWAVWGYVNDMQIASFTALGFRGTIDVAITAIDVHEIILSAMFFVITSPFKYNHIWIILDNFNKIDSVIAPILVKEMRTRSKFLQTFLIVFLPTLYVLDLLTWGNDSWTGVNNYFALYVLYSIVIVHELQYWYFVTLAHARILAINRVIKKSLSNLFQVIEPVVLLARTSGFLPVTYEKQGCKYLFQRSLKYVLYSYTLALVLMRTSMIGLCDDLDADRSIRMQNPNIKYIIFFDLGEIITTVFVGIVTAPFKLKYFWKILNGLGRMDLILAPHYSTVDERRRCLITIASTLTVISSILIYDVILWSLNTSQLSVFFQRFTTLYITLIRSRIQGLNYALELGLTTVQKNNVNNHYDRLNDFMKLVEETDDVVEAVNDFCSVHTLMILLSWWSFLIFSFWEATNRGYFPFIILLIGLAIVHIGNNRNLPTVLCSWAVWGYVNDMQIASFRALGFRGTIDVAISAIDVSEIILSAMFFVITSLFKYNHIWIILDNFNKIDSVFLPTLYVLDLLMWGNDSWTGVNNYFAFYVLCFIVIVHELQYWYIKKSLSISEVSHTRISNIVRSYDCLSESINQINKCFSGSVAVIVFSCYLHLVTCPYDLFVILSSNESNALNFVYLLWVTLHVCRPFVIIEVCNKYQQENENTKSLVFQLSVCKLDESVKKRGSWAAWGYIQDMQIATFTALGFKGSIDVAISATDVSEVILSAMFFLLTSPFKYNHMRIILDNFNKIDSVIAPILVKEMRTRSKFVQMFLIVFLPTMYVLDLLMWGNDSWPGVNNYFAFYVLNFVVNVHQLQYWNFVTLAHARILAINRFIKKSLSRLCPATYHQHKNSYIIKWSQNTYIVNVTVTIILASWSIWGFVNDMQMASFGALGFTRKIDFVIASFDVSEVIFSALVFVTSTPFKLQHVLDAVDNLNQVDAAIEPILDEEIQKLCKFFQRFLLVFFPTICVIDLYMWGNNSWSGVNNYFAFYILYFIVVVHELQYWHFVTMTRVRLLAINQFVNRNLTKGVHLDQVFAITQSYQHVTEAIVRINKCFAIDVAMIILSCYLHLNQNFIKIVSRMVTKRRTAAVRKEVIEPYRVTHE</sequence>
<feature type="transmembrane region" description="Helical" evidence="6">
    <location>
        <begin position="239"/>
        <end position="260"/>
    </location>
</feature>
<evidence type="ECO:0008006" key="9">
    <source>
        <dbReference type="Google" id="ProtNLM"/>
    </source>
</evidence>
<feature type="transmembrane region" description="Helical" evidence="6">
    <location>
        <begin position="976"/>
        <end position="995"/>
    </location>
</feature>
<feature type="transmembrane region" description="Helical" evidence="6">
    <location>
        <begin position="756"/>
        <end position="776"/>
    </location>
</feature>
<protein>
    <recommendedName>
        <fullName evidence="9">Gustatory receptor</fullName>
    </recommendedName>
</protein>
<reference evidence="7" key="1">
    <citation type="journal article" date="2020" name="J Insects Food Feed">
        <title>The yellow mealworm (Tenebrio molitor) genome: a resource for the emerging insects as food and feed industry.</title>
        <authorList>
            <person name="Eriksson T."/>
            <person name="Andere A."/>
            <person name="Kelstrup H."/>
            <person name="Emery V."/>
            <person name="Picard C."/>
        </authorList>
    </citation>
    <scope>NUCLEOTIDE SEQUENCE</scope>
    <source>
        <strain evidence="7">Stoneville</strain>
        <tissue evidence="7">Whole head</tissue>
    </source>
</reference>
<keyword evidence="5 6" id="KW-0472">Membrane</keyword>
<keyword evidence="2" id="KW-1003">Cell membrane</keyword>
<evidence type="ECO:0000256" key="3">
    <source>
        <dbReference type="ARBA" id="ARBA00022692"/>
    </source>
</evidence>
<feature type="transmembrane region" description="Helical" evidence="6">
    <location>
        <begin position="888"/>
        <end position="906"/>
    </location>
</feature>
<gene>
    <name evidence="7" type="ORF">GEV33_009862</name>
</gene>
<dbReference type="GO" id="GO:0005886">
    <property type="term" value="C:plasma membrane"/>
    <property type="evidence" value="ECO:0007669"/>
    <property type="project" value="UniProtKB-SubCell"/>
</dbReference>
<evidence type="ECO:0000313" key="7">
    <source>
        <dbReference type="EMBL" id="KAH0812931.1"/>
    </source>
</evidence>
<dbReference type="EMBL" id="JABDTM020025706">
    <property type="protein sequence ID" value="KAH0812931.1"/>
    <property type="molecule type" value="Genomic_DNA"/>
</dbReference>
<dbReference type="InterPro" id="IPR013604">
    <property type="entry name" value="7TM_chemorcpt"/>
</dbReference>
<dbReference type="Pfam" id="PF08395">
    <property type="entry name" value="7tm_7"/>
    <property type="match status" value="1"/>
</dbReference>
<comment type="caution">
    <text evidence="7">The sequence shown here is derived from an EMBL/GenBank/DDBJ whole genome shotgun (WGS) entry which is preliminary data.</text>
</comment>
<feature type="transmembrane region" description="Helical" evidence="6">
    <location>
        <begin position="467"/>
        <end position="490"/>
    </location>
</feature>
<feature type="transmembrane region" description="Helical" evidence="6">
    <location>
        <begin position="292"/>
        <end position="316"/>
    </location>
</feature>
<keyword evidence="8" id="KW-1185">Reference proteome</keyword>
<feature type="transmembrane region" description="Helical" evidence="6">
    <location>
        <begin position="944"/>
        <end position="964"/>
    </location>
</feature>
<organism evidence="7 8">
    <name type="scientific">Tenebrio molitor</name>
    <name type="common">Yellow mealworm beetle</name>
    <dbReference type="NCBI Taxonomy" id="7067"/>
    <lineage>
        <taxon>Eukaryota</taxon>
        <taxon>Metazoa</taxon>
        <taxon>Ecdysozoa</taxon>
        <taxon>Arthropoda</taxon>
        <taxon>Hexapoda</taxon>
        <taxon>Insecta</taxon>
        <taxon>Pterygota</taxon>
        <taxon>Neoptera</taxon>
        <taxon>Endopterygota</taxon>
        <taxon>Coleoptera</taxon>
        <taxon>Polyphaga</taxon>
        <taxon>Cucujiformia</taxon>
        <taxon>Tenebrionidae</taxon>
        <taxon>Tenebrio</taxon>
    </lineage>
</organism>
<feature type="transmembrane region" description="Helical" evidence="6">
    <location>
        <begin position="414"/>
        <end position="431"/>
    </location>
</feature>
<evidence type="ECO:0000256" key="2">
    <source>
        <dbReference type="ARBA" id="ARBA00022475"/>
    </source>
</evidence>
<evidence type="ECO:0000313" key="8">
    <source>
        <dbReference type="Proteomes" id="UP000719412"/>
    </source>
</evidence>
<keyword evidence="4 6" id="KW-1133">Transmembrane helix</keyword>